<comment type="caution">
    <text evidence="3">The sequence shown here is derived from an EMBL/GenBank/DDBJ whole genome shotgun (WGS) entry which is preliminary data.</text>
</comment>
<protein>
    <recommendedName>
        <fullName evidence="2">DUF7774 domain-containing protein</fullName>
    </recommendedName>
</protein>
<reference evidence="3" key="1">
    <citation type="submission" date="2021-09" db="EMBL/GenBank/DDBJ databases">
        <authorList>
            <consortium name="Pathogen Informatics"/>
        </authorList>
    </citation>
    <scope>NUCLEOTIDE SEQUENCE</scope>
</reference>
<feature type="domain" description="DUF7774" evidence="2">
    <location>
        <begin position="400"/>
        <end position="483"/>
    </location>
</feature>
<feature type="compositionally biased region" description="Basic and acidic residues" evidence="1">
    <location>
        <begin position="181"/>
        <end position="191"/>
    </location>
</feature>
<dbReference type="Proteomes" id="UP000746747">
    <property type="component" value="Unassembled WGS sequence"/>
</dbReference>
<dbReference type="InterPro" id="IPR056676">
    <property type="entry name" value="DUF7774"/>
</dbReference>
<feature type="compositionally biased region" description="Low complexity" evidence="1">
    <location>
        <begin position="864"/>
        <end position="873"/>
    </location>
</feature>
<dbReference type="EMBL" id="CAKAEH010001525">
    <property type="protein sequence ID" value="CAG9537176.1"/>
    <property type="molecule type" value="Genomic_DNA"/>
</dbReference>
<dbReference type="AlphaFoldDB" id="A0A8J2Q8B9"/>
<evidence type="ECO:0000256" key="1">
    <source>
        <dbReference type="SAM" id="MobiDB-lite"/>
    </source>
</evidence>
<feature type="compositionally biased region" description="Low complexity" evidence="1">
    <location>
        <begin position="116"/>
        <end position="131"/>
    </location>
</feature>
<sequence length="907" mass="98629">MTTKFYKLALLSKDSVSEERKGLTENELKNLRARFKRRQNKFSTITVTFAPSSGSDEEEVFEKVDVEISPINIETNKGEKGALLNKDALLQPKGANILRKADTVAQGSCSKSSSKTEQVTQSRSTSSTTDSINKPEASISPAPPKKRIKSKEKSSGTISPLKSKTVKIKSVESQPTKIKGKVKEGVDERKKHDSKNKKRKEEKNKSHGEFKIHEKKIKRSKNHKIKEDIKDMQEKKGMGIVLTKSEEKNPKDIKVLHANVEGLENVVALENEKLIKISGKQVKSETSKFNSYKSPIKAESLPANISLEGYPQNTSDINLLLKPIEMTKKDQLLYEKMDDEIVLDTNLLQSLATDLVTESSKVNKDIIGEDIAKKLIEIEKNDKPLIEDHIKDEKEVVISETARRIVEALTSNQVLGKVLTPEEATILRDYFSRKIPLSEQVLATLDTALDKILCRAYEFYDDKKELDAFLKDRDSAKGKLLDALIAKKSNYLADLMSDASFYADRISKGLIDVYKLATEGILVARDNLQYMQAAVGHTYRYSKDMAYRGAALTYETAARGKELAEIGASVGAQMTYDAAKMTLDAAVRGKELAEQGAAIGTKMTSDAAKITLDAAVRGKELAERGAAIGTKMTSDAAKMTLDAAVRGKELAERGAAIGTKMTSDAAKMTLDAAVRGKELAERGAAIGTKMTSDAAKMTLDAAVRGKELAERGAAIGTKMTSDAAKMTLDAAVFGKELAERGAAIGTTIASDAAKMTYDVTNRGKELAGLGVAIGAKVTQDAASKGLQIAEGTIHIASKGKEMVKDSLTAVSSTSLDLSETALESALEATKLVGKKVQDFTGAMNQAKSEIQKSSEWFLSFFQPSTTTSETSSTLKEVEDNDDDSNDDESDKDETSLSSNKKSGVVDE</sequence>
<keyword evidence="4" id="KW-1185">Reference proteome</keyword>
<name>A0A8J2Q8B9_9BILA</name>
<organism evidence="3 4">
    <name type="scientific">Cercopithifilaria johnstoni</name>
    <dbReference type="NCBI Taxonomy" id="2874296"/>
    <lineage>
        <taxon>Eukaryota</taxon>
        <taxon>Metazoa</taxon>
        <taxon>Ecdysozoa</taxon>
        <taxon>Nematoda</taxon>
        <taxon>Chromadorea</taxon>
        <taxon>Rhabditida</taxon>
        <taxon>Spirurina</taxon>
        <taxon>Spiruromorpha</taxon>
        <taxon>Filarioidea</taxon>
        <taxon>Onchocercidae</taxon>
        <taxon>Cercopithifilaria</taxon>
    </lineage>
</organism>
<evidence type="ECO:0000313" key="3">
    <source>
        <dbReference type="EMBL" id="CAG9537176.1"/>
    </source>
</evidence>
<feature type="region of interest" description="Disordered" evidence="1">
    <location>
        <begin position="864"/>
        <end position="907"/>
    </location>
</feature>
<feature type="region of interest" description="Disordered" evidence="1">
    <location>
        <begin position="102"/>
        <end position="215"/>
    </location>
</feature>
<evidence type="ECO:0000313" key="4">
    <source>
        <dbReference type="Proteomes" id="UP000746747"/>
    </source>
</evidence>
<dbReference type="Pfam" id="PF24983">
    <property type="entry name" value="DUF7774"/>
    <property type="match status" value="1"/>
</dbReference>
<proteinExistence type="predicted"/>
<accession>A0A8J2Q8B9</accession>
<feature type="compositionally biased region" description="Basic and acidic residues" evidence="1">
    <location>
        <begin position="199"/>
        <end position="212"/>
    </location>
</feature>
<dbReference type="OrthoDB" id="5877563at2759"/>
<evidence type="ECO:0000259" key="2">
    <source>
        <dbReference type="Pfam" id="PF24983"/>
    </source>
</evidence>
<gene>
    <name evidence="3" type="ORF">CJOHNSTONI_LOCUS7022</name>
</gene>
<feature type="compositionally biased region" description="Polar residues" evidence="1">
    <location>
        <begin position="105"/>
        <end position="115"/>
    </location>
</feature>
<feature type="compositionally biased region" description="Acidic residues" evidence="1">
    <location>
        <begin position="878"/>
        <end position="891"/>
    </location>
</feature>